<evidence type="ECO:0000313" key="2">
    <source>
        <dbReference type="EMBL" id="TKR66342.1"/>
    </source>
</evidence>
<dbReference type="AlphaFoldDB" id="A0A4U5MBL5"/>
<comment type="caution">
    <text evidence="2">The sequence shown here is derived from an EMBL/GenBank/DDBJ whole genome shotgun (WGS) entry which is preliminary data.</text>
</comment>
<feature type="region of interest" description="Disordered" evidence="1">
    <location>
        <begin position="86"/>
        <end position="136"/>
    </location>
</feature>
<gene>
    <name evidence="2" type="ORF">D5086_0000312250</name>
</gene>
<feature type="region of interest" description="Disordered" evidence="1">
    <location>
        <begin position="20"/>
        <end position="43"/>
    </location>
</feature>
<proteinExistence type="predicted"/>
<evidence type="ECO:0000256" key="1">
    <source>
        <dbReference type="SAM" id="MobiDB-lite"/>
    </source>
</evidence>
<dbReference type="EMBL" id="RCHU01001205">
    <property type="protein sequence ID" value="TKR66342.1"/>
    <property type="molecule type" value="Genomic_DNA"/>
</dbReference>
<feature type="compositionally biased region" description="Pro residues" evidence="1">
    <location>
        <begin position="107"/>
        <end position="116"/>
    </location>
</feature>
<reference evidence="2" key="1">
    <citation type="submission" date="2018-10" db="EMBL/GenBank/DDBJ databases">
        <title>Population genomic analysis revealed the cold adaptation of white poplar.</title>
        <authorList>
            <person name="Liu Y.-J."/>
        </authorList>
    </citation>
    <scope>NUCLEOTIDE SEQUENCE [LARGE SCALE GENOMIC DNA]</scope>
    <source>
        <strain evidence="2">PAL-ZL1</strain>
    </source>
</reference>
<name>A0A4U5MBL5_POPAL</name>
<organism evidence="2">
    <name type="scientific">Populus alba</name>
    <name type="common">White poplar</name>
    <dbReference type="NCBI Taxonomy" id="43335"/>
    <lineage>
        <taxon>Eukaryota</taxon>
        <taxon>Viridiplantae</taxon>
        <taxon>Streptophyta</taxon>
        <taxon>Embryophyta</taxon>
        <taxon>Tracheophyta</taxon>
        <taxon>Spermatophyta</taxon>
        <taxon>Magnoliopsida</taxon>
        <taxon>eudicotyledons</taxon>
        <taxon>Gunneridae</taxon>
        <taxon>Pentapetalae</taxon>
        <taxon>rosids</taxon>
        <taxon>fabids</taxon>
        <taxon>Malpighiales</taxon>
        <taxon>Salicaceae</taxon>
        <taxon>Saliceae</taxon>
        <taxon>Populus</taxon>
    </lineage>
</organism>
<accession>A0A4U5MBL5</accession>
<protein>
    <submittedName>
        <fullName evidence="2">Uncharacterized protein</fullName>
    </submittedName>
</protein>
<sequence>MAKNKRKATSIVVPITKPDIVPCVPRPNPSPSPPSQPRDVGYSTLHPASKLVVASGSKSLDVVLVEDCSIASDEEILDEHQLDFNFSDEECDDPPQAPTILPTKKVPSPPPLPPTEKIPSSPIGKNAMPSSPPSGC</sequence>
<feature type="compositionally biased region" description="Pro residues" evidence="1">
    <location>
        <begin position="24"/>
        <end position="36"/>
    </location>
</feature>